<reference evidence="1 2" key="1">
    <citation type="submission" date="2023-07" db="EMBL/GenBank/DDBJ databases">
        <title>Genomic Encyclopedia of Type Strains, Phase IV (KMG-IV): sequencing the most valuable type-strain genomes for metagenomic binning, comparative biology and taxonomic classification.</title>
        <authorList>
            <person name="Goeker M."/>
        </authorList>
    </citation>
    <scope>NUCLEOTIDE SEQUENCE [LARGE SCALE GENOMIC DNA]</scope>
    <source>
        <strain evidence="1 2">DSM 18695</strain>
    </source>
</reference>
<dbReference type="RefSeq" id="WP_307349753.1">
    <property type="nucleotide sequence ID" value="NZ_JAUSVS010000004.1"/>
</dbReference>
<dbReference type="InterPro" id="IPR016516">
    <property type="entry name" value="UCP07580"/>
</dbReference>
<evidence type="ECO:0000313" key="1">
    <source>
        <dbReference type="EMBL" id="MDQ0464817.1"/>
    </source>
</evidence>
<sequence>MIDASRTPADLTIQPRNYRFQSEQAEGRWWLNGDPLATAWHNALSGTFPEGEKLFIEAVARFKDRVGEPLRGQIAAFVRQEAAHTREHLAFNQALARRYNMSGIEIRTLNRVAFARTRPHLGQLAATAALEHFTAILAHDALTHPEDFDGAPEALVKLWRWHAVEEIEHKAVAFDVLAAVMADLPPVRRWMMRSISMALITLAFGHSMIVNTADLLRQDGIEPRSMRGAAWRYFVFGKPGVLRRILPHYLAWYRPGFHPWQKDDRALLAGIEDSLVPAAAV</sequence>
<dbReference type="Pfam" id="PF10118">
    <property type="entry name" value="Metal_hydrol"/>
    <property type="match status" value="1"/>
</dbReference>
<gene>
    <name evidence="1" type="ORF">QO010_002601</name>
</gene>
<name>A0ABU0IS29_9CAUL</name>
<dbReference type="PANTHER" id="PTHR39456:SF1">
    <property type="entry name" value="METAL-DEPENDENT HYDROLASE"/>
    <property type="match status" value="1"/>
</dbReference>
<dbReference type="EMBL" id="JAUSVS010000004">
    <property type="protein sequence ID" value="MDQ0464817.1"/>
    <property type="molecule type" value="Genomic_DNA"/>
</dbReference>
<dbReference type="GO" id="GO:0016787">
    <property type="term" value="F:hydrolase activity"/>
    <property type="evidence" value="ECO:0007669"/>
    <property type="project" value="UniProtKB-KW"/>
</dbReference>
<organism evidence="1 2">
    <name type="scientific">Caulobacter ginsengisoli</name>
    <dbReference type="NCBI Taxonomy" id="400775"/>
    <lineage>
        <taxon>Bacteria</taxon>
        <taxon>Pseudomonadati</taxon>
        <taxon>Pseudomonadota</taxon>
        <taxon>Alphaproteobacteria</taxon>
        <taxon>Caulobacterales</taxon>
        <taxon>Caulobacteraceae</taxon>
        <taxon>Caulobacter</taxon>
    </lineage>
</organism>
<keyword evidence="2" id="KW-1185">Reference proteome</keyword>
<protein>
    <submittedName>
        <fullName evidence="1">Metal-dependent hydrolase</fullName>
    </submittedName>
</protein>
<keyword evidence="1" id="KW-0378">Hydrolase</keyword>
<dbReference type="Proteomes" id="UP001228905">
    <property type="component" value="Unassembled WGS sequence"/>
</dbReference>
<proteinExistence type="predicted"/>
<dbReference type="PANTHER" id="PTHR39456">
    <property type="entry name" value="METAL-DEPENDENT HYDROLASE"/>
    <property type="match status" value="1"/>
</dbReference>
<comment type="caution">
    <text evidence="1">The sequence shown here is derived from an EMBL/GenBank/DDBJ whole genome shotgun (WGS) entry which is preliminary data.</text>
</comment>
<dbReference type="PIRSF" id="PIRSF007580">
    <property type="entry name" value="UCP07580"/>
    <property type="match status" value="1"/>
</dbReference>
<accession>A0ABU0IS29</accession>
<evidence type="ECO:0000313" key="2">
    <source>
        <dbReference type="Proteomes" id="UP001228905"/>
    </source>
</evidence>